<name>A0A085VXJ5_9BACT</name>
<dbReference type="PANTHER" id="PTHR12922">
    <property type="entry name" value="UBIQUINONE BIOSYNTHESIS PROTEIN"/>
    <property type="match status" value="1"/>
</dbReference>
<keyword evidence="2" id="KW-1185">Reference proteome</keyword>
<proteinExistence type="predicted"/>
<accession>A0A085VXJ5</accession>
<dbReference type="RefSeq" id="WP_044199373.1">
    <property type="nucleotide sequence ID" value="NZ_JMCB01000031.1"/>
</dbReference>
<evidence type="ECO:0008006" key="3">
    <source>
        <dbReference type="Google" id="ProtNLM"/>
    </source>
</evidence>
<organism evidence="1 2">
    <name type="scientific">Hyalangium minutum</name>
    <dbReference type="NCBI Taxonomy" id="394096"/>
    <lineage>
        <taxon>Bacteria</taxon>
        <taxon>Pseudomonadati</taxon>
        <taxon>Myxococcota</taxon>
        <taxon>Myxococcia</taxon>
        <taxon>Myxococcales</taxon>
        <taxon>Cystobacterineae</taxon>
        <taxon>Archangiaceae</taxon>
        <taxon>Hyalangium</taxon>
    </lineage>
</organism>
<dbReference type="EMBL" id="JMCB01000031">
    <property type="protein sequence ID" value="KFE60158.1"/>
    <property type="molecule type" value="Genomic_DNA"/>
</dbReference>
<sequence>MWYPWRMVKAAYQVARTIREPERLEDIIELAGVLVPPQKLRRLTDSLWDIPSVARALRERPRMGAVDVAALRTLPAGTLGRAFADHLLENGLSVLPRLPARTDAEYVRAHLLEVHDVWHVLTGFGTQVAGELGLQAFSLAQLGSPFAAGILTGGLANTLLFAFSERDVRMRAIVRGWLLGKRARPLFGGAWARMWESPLDEVRALFGLEVTAVEALLPPVTQSC</sequence>
<dbReference type="STRING" id="394096.DB31_6029"/>
<dbReference type="Proteomes" id="UP000028725">
    <property type="component" value="Unassembled WGS sequence"/>
</dbReference>
<comment type="caution">
    <text evidence="1">The sequence shown here is derived from an EMBL/GenBank/DDBJ whole genome shotgun (WGS) entry which is preliminary data.</text>
</comment>
<evidence type="ECO:0000313" key="1">
    <source>
        <dbReference type="EMBL" id="KFE60158.1"/>
    </source>
</evidence>
<evidence type="ECO:0000313" key="2">
    <source>
        <dbReference type="Proteomes" id="UP000028725"/>
    </source>
</evidence>
<dbReference type="Pfam" id="PF05019">
    <property type="entry name" value="Coq4"/>
    <property type="match status" value="1"/>
</dbReference>
<dbReference type="PATRIC" id="fig|394096.3.peg.8747"/>
<gene>
    <name evidence="1" type="ORF">DB31_6029</name>
</gene>
<dbReference type="InterPro" id="IPR007715">
    <property type="entry name" value="Coq4"/>
</dbReference>
<dbReference type="GO" id="GO:0006744">
    <property type="term" value="P:ubiquinone biosynthetic process"/>
    <property type="evidence" value="ECO:0007669"/>
    <property type="project" value="InterPro"/>
</dbReference>
<dbReference type="OrthoDB" id="9775927at2"/>
<reference evidence="1 2" key="1">
    <citation type="submission" date="2014-04" db="EMBL/GenBank/DDBJ databases">
        <title>Genome assembly of Hyalangium minutum DSM 14724.</title>
        <authorList>
            <person name="Sharma G."/>
            <person name="Subramanian S."/>
        </authorList>
    </citation>
    <scope>NUCLEOTIDE SEQUENCE [LARGE SCALE GENOMIC DNA]</scope>
    <source>
        <strain evidence="1 2">DSM 14724</strain>
    </source>
</reference>
<dbReference type="PANTHER" id="PTHR12922:SF7">
    <property type="entry name" value="UBIQUINONE BIOSYNTHESIS PROTEIN COQ4 HOMOLOG, MITOCHONDRIAL"/>
    <property type="match status" value="1"/>
</dbReference>
<protein>
    <recommendedName>
        <fullName evidence="3">Ubiquinone biosynthesis protein</fullName>
    </recommendedName>
</protein>
<dbReference type="AlphaFoldDB" id="A0A085VXJ5"/>